<keyword evidence="4" id="KW-1003">Cell membrane</keyword>
<keyword evidence="7 14" id="KW-0812">Transmembrane</keyword>
<evidence type="ECO:0000256" key="2">
    <source>
        <dbReference type="ARBA" id="ARBA00004651"/>
    </source>
</evidence>
<evidence type="ECO:0000256" key="3">
    <source>
        <dbReference type="ARBA" id="ARBA00012438"/>
    </source>
</evidence>
<dbReference type="InterPro" id="IPR005467">
    <property type="entry name" value="His_kinase_dom"/>
</dbReference>
<protein>
    <recommendedName>
        <fullName evidence="3">histidine kinase</fullName>
        <ecNumber evidence="3">2.7.13.3</ecNumber>
    </recommendedName>
</protein>
<organism evidence="16 17">
    <name type="scientific">Paenibacillus monticola</name>
    <dbReference type="NCBI Taxonomy" id="2666075"/>
    <lineage>
        <taxon>Bacteria</taxon>
        <taxon>Bacillati</taxon>
        <taxon>Bacillota</taxon>
        <taxon>Bacilli</taxon>
        <taxon>Bacillales</taxon>
        <taxon>Paenibacillaceae</taxon>
        <taxon>Paenibacillus</taxon>
    </lineage>
</organism>
<dbReference type="GO" id="GO:0005524">
    <property type="term" value="F:ATP binding"/>
    <property type="evidence" value="ECO:0007669"/>
    <property type="project" value="UniProtKB-KW"/>
</dbReference>
<dbReference type="PANTHER" id="PTHR45528">
    <property type="entry name" value="SENSOR HISTIDINE KINASE CPXA"/>
    <property type="match status" value="1"/>
</dbReference>
<keyword evidence="6" id="KW-0808">Transferase</keyword>
<dbReference type="InterPro" id="IPR050398">
    <property type="entry name" value="HssS/ArlS-like"/>
</dbReference>
<dbReference type="GO" id="GO:0005886">
    <property type="term" value="C:plasma membrane"/>
    <property type="evidence" value="ECO:0007669"/>
    <property type="project" value="UniProtKB-SubCell"/>
</dbReference>
<dbReference type="InterPro" id="IPR003594">
    <property type="entry name" value="HATPase_dom"/>
</dbReference>
<dbReference type="PRINTS" id="PR00344">
    <property type="entry name" value="BCTRLSENSOR"/>
</dbReference>
<evidence type="ECO:0000256" key="10">
    <source>
        <dbReference type="ARBA" id="ARBA00022840"/>
    </source>
</evidence>
<keyword evidence="5" id="KW-0597">Phosphoprotein</keyword>
<evidence type="ECO:0000313" key="17">
    <source>
        <dbReference type="Proteomes" id="UP000463051"/>
    </source>
</evidence>
<dbReference type="RefSeq" id="WP_154118242.1">
    <property type="nucleotide sequence ID" value="NZ_WJXB01000003.1"/>
</dbReference>
<feature type="transmembrane region" description="Helical" evidence="14">
    <location>
        <begin position="178"/>
        <end position="197"/>
    </location>
</feature>
<dbReference type="SUPFAM" id="SSF55874">
    <property type="entry name" value="ATPase domain of HSP90 chaperone/DNA topoisomerase II/histidine kinase"/>
    <property type="match status" value="1"/>
</dbReference>
<comment type="caution">
    <text evidence="16">The sequence shown here is derived from an EMBL/GenBank/DDBJ whole genome shotgun (WGS) entry which is preliminary data.</text>
</comment>
<name>A0A7X2H419_9BACL</name>
<evidence type="ECO:0000313" key="16">
    <source>
        <dbReference type="EMBL" id="MRN53189.1"/>
    </source>
</evidence>
<evidence type="ECO:0000256" key="5">
    <source>
        <dbReference type="ARBA" id="ARBA00022553"/>
    </source>
</evidence>
<gene>
    <name evidence="16" type="ORF">GJB61_09305</name>
</gene>
<dbReference type="SMART" id="SM00388">
    <property type="entry name" value="HisKA"/>
    <property type="match status" value="1"/>
</dbReference>
<dbReference type="PROSITE" id="PS50109">
    <property type="entry name" value="HIS_KIN"/>
    <property type="match status" value="1"/>
</dbReference>
<keyword evidence="9 16" id="KW-0418">Kinase</keyword>
<dbReference type="Gene3D" id="6.10.340.10">
    <property type="match status" value="1"/>
</dbReference>
<dbReference type="Gene3D" id="3.30.565.10">
    <property type="entry name" value="Histidine kinase-like ATPase, C-terminal domain"/>
    <property type="match status" value="1"/>
</dbReference>
<proteinExistence type="predicted"/>
<dbReference type="InterPro" id="IPR004358">
    <property type="entry name" value="Sig_transdc_His_kin-like_C"/>
</dbReference>
<feature type="transmembrane region" description="Helical" evidence="14">
    <location>
        <begin position="7"/>
        <end position="30"/>
    </location>
</feature>
<evidence type="ECO:0000256" key="1">
    <source>
        <dbReference type="ARBA" id="ARBA00000085"/>
    </source>
</evidence>
<evidence type="ECO:0000256" key="7">
    <source>
        <dbReference type="ARBA" id="ARBA00022692"/>
    </source>
</evidence>
<evidence type="ECO:0000256" key="13">
    <source>
        <dbReference type="ARBA" id="ARBA00023136"/>
    </source>
</evidence>
<keyword evidence="13 14" id="KW-0472">Membrane</keyword>
<dbReference type="CDD" id="cd00082">
    <property type="entry name" value="HisKA"/>
    <property type="match status" value="1"/>
</dbReference>
<dbReference type="SMART" id="SM00387">
    <property type="entry name" value="HATPase_c"/>
    <property type="match status" value="1"/>
</dbReference>
<dbReference type="EMBL" id="WJXB01000003">
    <property type="protein sequence ID" value="MRN53189.1"/>
    <property type="molecule type" value="Genomic_DNA"/>
</dbReference>
<dbReference type="CDD" id="cd00075">
    <property type="entry name" value="HATPase"/>
    <property type="match status" value="1"/>
</dbReference>
<dbReference type="InterPro" id="IPR003661">
    <property type="entry name" value="HisK_dim/P_dom"/>
</dbReference>
<evidence type="ECO:0000256" key="4">
    <source>
        <dbReference type="ARBA" id="ARBA00022475"/>
    </source>
</evidence>
<accession>A0A7X2H419</accession>
<feature type="domain" description="Histidine kinase" evidence="15">
    <location>
        <begin position="258"/>
        <end position="470"/>
    </location>
</feature>
<dbReference type="Pfam" id="PF00512">
    <property type="entry name" value="HisKA"/>
    <property type="match status" value="1"/>
</dbReference>
<evidence type="ECO:0000256" key="11">
    <source>
        <dbReference type="ARBA" id="ARBA00022989"/>
    </source>
</evidence>
<dbReference type="Proteomes" id="UP000463051">
    <property type="component" value="Unassembled WGS sequence"/>
</dbReference>
<evidence type="ECO:0000256" key="12">
    <source>
        <dbReference type="ARBA" id="ARBA00023012"/>
    </source>
</evidence>
<dbReference type="InterPro" id="IPR036097">
    <property type="entry name" value="HisK_dim/P_sf"/>
</dbReference>
<evidence type="ECO:0000256" key="6">
    <source>
        <dbReference type="ARBA" id="ARBA00022679"/>
    </source>
</evidence>
<evidence type="ECO:0000259" key="15">
    <source>
        <dbReference type="PROSITE" id="PS50109"/>
    </source>
</evidence>
<evidence type="ECO:0000256" key="8">
    <source>
        <dbReference type="ARBA" id="ARBA00022741"/>
    </source>
</evidence>
<dbReference type="SUPFAM" id="SSF47384">
    <property type="entry name" value="Homodimeric domain of signal transducing histidine kinase"/>
    <property type="match status" value="1"/>
</dbReference>
<dbReference type="InterPro" id="IPR036890">
    <property type="entry name" value="HATPase_C_sf"/>
</dbReference>
<comment type="subcellular location">
    <subcellularLocation>
        <location evidence="2">Cell membrane</location>
        <topology evidence="2">Multi-pass membrane protein</topology>
    </subcellularLocation>
</comment>
<dbReference type="PANTHER" id="PTHR45528:SF1">
    <property type="entry name" value="SENSOR HISTIDINE KINASE CPXA"/>
    <property type="match status" value="1"/>
</dbReference>
<keyword evidence="17" id="KW-1185">Reference proteome</keyword>
<keyword evidence="12" id="KW-0902">Two-component regulatory system</keyword>
<keyword evidence="11 14" id="KW-1133">Transmembrane helix</keyword>
<evidence type="ECO:0000256" key="9">
    <source>
        <dbReference type="ARBA" id="ARBA00022777"/>
    </source>
</evidence>
<dbReference type="Pfam" id="PF02518">
    <property type="entry name" value="HATPase_c"/>
    <property type="match status" value="1"/>
</dbReference>
<keyword evidence="8" id="KW-0547">Nucleotide-binding</keyword>
<evidence type="ECO:0000256" key="14">
    <source>
        <dbReference type="SAM" id="Phobius"/>
    </source>
</evidence>
<dbReference type="AlphaFoldDB" id="A0A7X2H419"/>
<dbReference type="Gene3D" id="1.10.287.130">
    <property type="match status" value="1"/>
</dbReference>
<dbReference type="GO" id="GO:0000155">
    <property type="term" value="F:phosphorelay sensor kinase activity"/>
    <property type="evidence" value="ECO:0007669"/>
    <property type="project" value="InterPro"/>
</dbReference>
<dbReference type="EC" id="2.7.13.3" evidence="3"/>
<comment type="catalytic activity">
    <reaction evidence="1">
        <text>ATP + protein L-histidine = ADP + protein N-phospho-L-histidine.</text>
        <dbReference type="EC" id="2.7.13.3"/>
    </reaction>
</comment>
<sequence>MKLVHQINLAFLAVLLVVLTVSSIIIHYVLLDHFMASEAQNMQTLGATMTVSLSEAAMSTATTATPIGATTTLPAFGAVATGAVNGVQAIITDKSGNIISGSVPNATTLPAENYTQPLKVQATQLEVAAVQPSNLTNIWEGRDSRFLVAINPIPQGTLTLISPISRIKEVEQALLKQLLLVICLGGILMFLLSLVITRKLIKPLMALKEELKKVKGRHYSEVQHIRAGGEIGTVAEAVFELATELERYSRAQKQFFQNASHELKTPLMSISGYAEGIRDGIFEGEDVHKGLDIIMSESDRLKNIVTEMTLLAKLDSEADIFRPVQVCVQDILTETIERINPLVVSKGLDLMIVYPAGVDQRLALNADRDKLLQALLNVVSNATRYASKQIRIYASLNKERIEITISDDGAGIPADVLPYLFHRFVKGTDGDTGLGLAISRAIVERCGGLITAENGERGGAVVSLSFPALFN</sequence>
<dbReference type="FunFam" id="1.10.287.130:FF:000001">
    <property type="entry name" value="Two-component sensor histidine kinase"/>
    <property type="match status" value="1"/>
</dbReference>
<reference evidence="16 17" key="1">
    <citation type="submission" date="2019-11" db="EMBL/GenBank/DDBJ databases">
        <title>Paenibacillus monticola sp. nov., a novel PGPR strain isolated from mountain sample in China.</title>
        <authorList>
            <person name="Zhao Q."/>
            <person name="Li H.-P."/>
            <person name="Zhang J.-L."/>
        </authorList>
    </citation>
    <scope>NUCLEOTIDE SEQUENCE [LARGE SCALE GENOMIC DNA]</scope>
    <source>
        <strain evidence="16 17">LC-T2</strain>
    </source>
</reference>
<keyword evidence="10" id="KW-0067">ATP-binding</keyword>